<gene>
    <name evidence="1" type="ORF">SI7747_11015194</name>
</gene>
<evidence type="ECO:0000313" key="1">
    <source>
        <dbReference type="EMBL" id="CAA2629556.1"/>
    </source>
</evidence>
<dbReference type="AlphaFoldDB" id="A0A7I8JF71"/>
<accession>A0A7I8JF71</accession>
<dbReference type="EMBL" id="CACRZD030000011">
    <property type="protein sequence ID" value="CAA6668800.1"/>
    <property type="molecule type" value="Genomic_DNA"/>
</dbReference>
<proteinExistence type="predicted"/>
<sequence>MNTSRRLCLCLCRHCRHAPPSSCSCSHCLCPESSSYQTGPSSCQRALNSSALTRLSPAWSA</sequence>
<protein>
    <submittedName>
        <fullName evidence="1">Uncharacterized protein</fullName>
    </submittedName>
</protein>
<name>A0A7I8JF71_SPIIN</name>
<organism evidence="1">
    <name type="scientific">Spirodela intermedia</name>
    <name type="common">Intermediate duckweed</name>
    <dbReference type="NCBI Taxonomy" id="51605"/>
    <lineage>
        <taxon>Eukaryota</taxon>
        <taxon>Viridiplantae</taxon>
        <taxon>Streptophyta</taxon>
        <taxon>Embryophyta</taxon>
        <taxon>Tracheophyta</taxon>
        <taxon>Spermatophyta</taxon>
        <taxon>Magnoliopsida</taxon>
        <taxon>Liliopsida</taxon>
        <taxon>Araceae</taxon>
        <taxon>Lemnoideae</taxon>
        <taxon>Spirodela</taxon>
    </lineage>
</organism>
<dbReference type="Proteomes" id="UP001189122">
    <property type="component" value="Unassembled WGS sequence"/>
</dbReference>
<keyword evidence="2" id="KW-1185">Reference proteome</keyword>
<reference evidence="1 2" key="1">
    <citation type="submission" date="2019-12" db="EMBL/GenBank/DDBJ databases">
        <authorList>
            <person name="Scholz U."/>
            <person name="Mascher M."/>
            <person name="Fiebig A."/>
        </authorList>
    </citation>
    <scope>NUCLEOTIDE SEQUENCE</scope>
</reference>
<dbReference type="EMBL" id="LR743598">
    <property type="protein sequence ID" value="CAA2629556.1"/>
    <property type="molecule type" value="Genomic_DNA"/>
</dbReference>
<evidence type="ECO:0000313" key="2">
    <source>
        <dbReference type="Proteomes" id="UP001189122"/>
    </source>
</evidence>